<protein>
    <submittedName>
        <fullName evidence="4">Unannotated protein</fullName>
    </submittedName>
</protein>
<organism evidence="4">
    <name type="scientific">freshwater metagenome</name>
    <dbReference type="NCBI Taxonomy" id="449393"/>
    <lineage>
        <taxon>unclassified sequences</taxon>
        <taxon>metagenomes</taxon>
        <taxon>ecological metagenomes</taxon>
    </lineage>
</organism>
<evidence type="ECO:0000256" key="2">
    <source>
        <dbReference type="ARBA" id="ARBA00022649"/>
    </source>
</evidence>
<dbReference type="GO" id="GO:0006351">
    <property type="term" value="P:DNA-templated transcription"/>
    <property type="evidence" value="ECO:0007669"/>
    <property type="project" value="TreeGrafter"/>
</dbReference>
<proteinExistence type="inferred from homology"/>
<dbReference type="NCBIfam" id="TIGR02384">
    <property type="entry name" value="RelB_DinJ"/>
    <property type="match status" value="1"/>
</dbReference>
<dbReference type="Gene3D" id="1.10.1220.10">
    <property type="entry name" value="Met repressor-like"/>
    <property type="match status" value="1"/>
</dbReference>
<gene>
    <name evidence="4" type="ORF">UFOPK2362_00570</name>
</gene>
<dbReference type="GO" id="GO:0000987">
    <property type="term" value="F:cis-regulatory region sequence-specific DNA binding"/>
    <property type="evidence" value="ECO:0007669"/>
    <property type="project" value="InterPro"/>
</dbReference>
<dbReference type="InterPro" id="IPR026262">
    <property type="entry name" value="DinJ"/>
</dbReference>
<dbReference type="GO" id="GO:0044010">
    <property type="term" value="P:single-species biofilm formation"/>
    <property type="evidence" value="ECO:0007669"/>
    <property type="project" value="InterPro"/>
</dbReference>
<accession>A0A6J6NF68</accession>
<dbReference type="Pfam" id="PF04221">
    <property type="entry name" value="RelB"/>
    <property type="match status" value="1"/>
</dbReference>
<evidence type="ECO:0000256" key="3">
    <source>
        <dbReference type="SAM" id="MobiDB-lite"/>
    </source>
</evidence>
<dbReference type="PIRSF" id="PIRSF003108">
    <property type="entry name" value="DinJ"/>
    <property type="match status" value="1"/>
</dbReference>
<dbReference type="PANTHER" id="PTHR38781:SF1">
    <property type="entry name" value="ANTITOXIN DINJ-RELATED"/>
    <property type="match status" value="1"/>
</dbReference>
<evidence type="ECO:0000313" key="4">
    <source>
        <dbReference type="EMBL" id="CAB4683564.1"/>
    </source>
</evidence>
<name>A0A6J6NF68_9ZZZZ</name>
<dbReference type="PANTHER" id="PTHR38781">
    <property type="entry name" value="ANTITOXIN DINJ-RELATED"/>
    <property type="match status" value="1"/>
</dbReference>
<keyword evidence="2" id="KW-1277">Toxin-antitoxin system</keyword>
<reference evidence="4" key="1">
    <citation type="submission" date="2020-05" db="EMBL/GenBank/DDBJ databases">
        <authorList>
            <person name="Chiriac C."/>
            <person name="Salcher M."/>
            <person name="Ghai R."/>
            <person name="Kavagutti S V."/>
        </authorList>
    </citation>
    <scope>NUCLEOTIDE SEQUENCE</scope>
</reference>
<comment type="similarity">
    <text evidence="1">Belongs to the RelB/DinJ antitoxin family.</text>
</comment>
<dbReference type="InterPro" id="IPR013321">
    <property type="entry name" value="Arc_rbn_hlx_hlx"/>
</dbReference>
<sequence length="87" mass="9608">MASDTTLNVRIEEDVKLKAARILEASGLTTSSAVRMFLLRVIEDKALPFDPTRPNIKTLNAIKAAKSGKTKRAKDSRALTKRLNARN</sequence>
<evidence type="ECO:0000256" key="1">
    <source>
        <dbReference type="ARBA" id="ARBA00010562"/>
    </source>
</evidence>
<feature type="region of interest" description="Disordered" evidence="3">
    <location>
        <begin position="67"/>
        <end position="87"/>
    </location>
</feature>
<dbReference type="InterPro" id="IPR007337">
    <property type="entry name" value="RelB/DinJ"/>
</dbReference>
<dbReference type="EMBL" id="CAEZXI010000047">
    <property type="protein sequence ID" value="CAB4683564.1"/>
    <property type="molecule type" value="Genomic_DNA"/>
</dbReference>
<dbReference type="GO" id="GO:0015643">
    <property type="term" value="F:toxic substance binding"/>
    <property type="evidence" value="ECO:0007669"/>
    <property type="project" value="InterPro"/>
</dbReference>
<dbReference type="AlphaFoldDB" id="A0A6J6NF68"/>
<dbReference type="GO" id="GO:0006355">
    <property type="term" value="P:regulation of DNA-templated transcription"/>
    <property type="evidence" value="ECO:0007669"/>
    <property type="project" value="InterPro"/>
</dbReference>